<dbReference type="InterPro" id="IPR054055">
    <property type="entry name" value="YpzH"/>
</dbReference>
<dbReference type="RefSeq" id="WP_268057017.1">
    <property type="nucleotide sequence ID" value="NZ_JAPOHA010000002.1"/>
</dbReference>
<comment type="caution">
    <text evidence="1">The sequence shown here is derived from an EMBL/GenBank/DDBJ whole genome shotgun (WGS) entry which is preliminary data.</text>
</comment>
<proteinExistence type="predicted"/>
<protein>
    <submittedName>
        <fullName evidence="1">Uncharacterized protein</fullName>
    </submittedName>
</protein>
<reference evidence="1 2" key="1">
    <citation type="submission" date="2022-11" db="EMBL/GenBank/DDBJ databases">
        <authorList>
            <person name="Caiyu Z."/>
        </authorList>
    </citation>
    <scope>NUCLEOTIDE SEQUENCE [LARGE SCALE GENOMIC DNA]</scope>
    <source>
        <strain evidence="1 2">YR-4</strain>
    </source>
</reference>
<accession>A0ABT4BRN4</accession>
<keyword evidence="2" id="KW-1185">Reference proteome</keyword>
<evidence type="ECO:0000313" key="2">
    <source>
        <dbReference type="Proteomes" id="UP001082703"/>
    </source>
</evidence>
<sequence>MAESIEILAYITADEKRVLSGDPKEQQGLAVQIAQALRANVVQFGNGDSMILGGER</sequence>
<gene>
    <name evidence="1" type="ORF">OUY18_01890</name>
</gene>
<dbReference type="Proteomes" id="UP001082703">
    <property type="component" value="Unassembled WGS sequence"/>
</dbReference>
<evidence type="ECO:0000313" key="1">
    <source>
        <dbReference type="EMBL" id="MCY1713005.1"/>
    </source>
</evidence>
<name>A0ABT4BRN4_9FIRM</name>
<dbReference type="Pfam" id="PF21835">
    <property type="entry name" value="YIEGIA_cap"/>
    <property type="match status" value="1"/>
</dbReference>
<organism evidence="1 2">
    <name type="scientific">Caproiciproducens galactitolivorans</name>
    <dbReference type="NCBI Taxonomy" id="642589"/>
    <lineage>
        <taxon>Bacteria</taxon>
        <taxon>Bacillati</taxon>
        <taxon>Bacillota</taxon>
        <taxon>Clostridia</taxon>
        <taxon>Eubacteriales</taxon>
        <taxon>Acutalibacteraceae</taxon>
        <taxon>Caproiciproducens</taxon>
    </lineage>
</organism>
<dbReference type="EMBL" id="JAPOHA010000002">
    <property type="protein sequence ID" value="MCY1713005.1"/>
    <property type="molecule type" value="Genomic_DNA"/>
</dbReference>